<sequence length="338" mass="37042">MDEAPTCDQLRARALLVLADRLPSGWRIEPGTILTSPEGLSVELRLSIHQTVEVQDVPRLRNQLNETGRPGLVVADHLSAPVRRRLTETGLAFADCTGNLLLNVLRPDLFISDRGTDRDPWRKPGTAGTLQGADTAAVVRALLDYNGLWTTRDLVSITKIPTPQVHRIVDLLEAEGLVARHSPGAIAVPDWAPLLRRWTDDLGFVRNNRLTRWNAPRGLEPLMTRIHTAGIPHAVTGPLAAAHWADGTAPRSAMIYTPDANAAAAGWNLTPAGPRANVLLAEPATDIVFIRARTRPTNSRTVAPAQIAADLLTGPLSTQRQAKHFLRWLHLNNKSWRL</sequence>
<comment type="caution">
    <text evidence="1">The sequence shown here is derived from an EMBL/GenBank/DDBJ whole genome shotgun (WGS) entry which is preliminary data.</text>
</comment>
<accession>A0ABY2BHX2</accession>
<organism evidence="1 2">
    <name type="scientific">Kribbella orskensis</name>
    <dbReference type="NCBI Taxonomy" id="2512216"/>
    <lineage>
        <taxon>Bacteria</taxon>
        <taxon>Bacillati</taxon>
        <taxon>Actinomycetota</taxon>
        <taxon>Actinomycetes</taxon>
        <taxon>Propionibacteriales</taxon>
        <taxon>Kribbellaceae</taxon>
        <taxon>Kribbella</taxon>
    </lineage>
</organism>
<gene>
    <name evidence="1" type="ORF">EV644_1082</name>
</gene>
<reference evidence="1 2" key="1">
    <citation type="journal article" date="2015" name="Stand. Genomic Sci.">
        <title>Genomic Encyclopedia of Bacterial and Archaeal Type Strains, Phase III: the genomes of soil and plant-associated and newly described type strains.</title>
        <authorList>
            <person name="Whitman W.B."/>
            <person name="Woyke T."/>
            <person name="Klenk H.P."/>
            <person name="Zhou Y."/>
            <person name="Lilburn T.G."/>
            <person name="Beck B.J."/>
            <person name="De Vos P."/>
            <person name="Vandamme P."/>
            <person name="Eisen J.A."/>
            <person name="Garrity G."/>
            <person name="Hugenholtz P."/>
            <person name="Kyrpides N.C."/>
        </authorList>
    </citation>
    <scope>NUCLEOTIDE SEQUENCE [LARGE SCALE GENOMIC DNA]</scope>
    <source>
        <strain evidence="1 2">VKM Ac-2538</strain>
    </source>
</reference>
<protein>
    <recommendedName>
        <fullName evidence="3">HTH iclR-type domain-containing protein</fullName>
    </recommendedName>
</protein>
<dbReference type="InterPro" id="IPR036390">
    <property type="entry name" value="WH_DNA-bd_sf"/>
</dbReference>
<keyword evidence="2" id="KW-1185">Reference proteome</keyword>
<evidence type="ECO:0000313" key="2">
    <source>
        <dbReference type="Proteomes" id="UP000295818"/>
    </source>
</evidence>
<evidence type="ECO:0000313" key="1">
    <source>
        <dbReference type="EMBL" id="TCO20789.1"/>
    </source>
</evidence>
<dbReference type="EMBL" id="SLWM01000008">
    <property type="protein sequence ID" value="TCO20789.1"/>
    <property type="molecule type" value="Genomic_DNA"/>
</dbReference>
<dbReference type="RefSeq" id="WP_132190576.1">
    <property type="nucleotide sequence ID" value="NZ_SLWM01000008.1"/>
</dbReference>
<evidence type="ECO:0008006" key="3">
    <source>
        <dbReference type="Google" id="ProtNLM"/>
    </source>
</evidence>
<proteinExistence type="predicted"/>
<name>A0ABY2BHX2_9ACTN</name>
<dbReference type="SUPFAM" id="SSF46785">
    <property type="entry name" value="Winged helix' DNA-binding domain"/>
    <property type="match status" value="1"/>
</dbReference>
<dbReference type="Proteomes" id="UP000295818">
    <property type="component" value="Unassembled WGS sequence"/>
</dbReference>